<proteinExistence type="predicted"/>
<dbReference type="PANTHER" id="PTHR21180:SF32">
    <property type="entry name" value="ENDONUCLEASE_EXONUCLEASE_PHOSPHATASE FAMILY DOMAIN-CONTAINING PROTEIN 1"/>
    <property type="match status" value="1"/>
</dbReference>
<dbReference type="RefSeq" id="WP_317835277.1">
    <property type="nucleotide sequence ID" value="NZ_CP136920.1"/>
</dbReference>
<dbReference type="PROSITE" id="PS50830">
    <property type="entry name" value="TNASE_3"/>
    <property type="match status" value="1"/>
</dbReference>
<dbReference type="InterPro" id="IPR051675">
    <property type="entry name" value="Endo/Exo/Phosphatase_dom_1"/>
</dbReference>
<dbReference type="Gene3D" id="1.10.150.320">
    <property type="entry name" value="Photosystem II 12 kDa extrinsic protein"/>
    <property type="match status" value="1"/>
</dbReference>
<name>A0AAQ3QXD4_9BACT</name>
<dbReference type="PANTHER" id="PTHR21180">
    <property type="entry name" value="ENDONUCLEASE/EXONUCLEASE/PHOSPHATASE FAMILY DOMAIN-CONTAINING PROTEIN 1"/>
    <property type="match status" value="1"/>
</dbReference>
<dbReference type="GO" id="GO:0015628">
    <property type="term" value="P:protein secretion by the type II secretion system"/>
    <property type="evidence" value="ECO:0007669"/>
    <property type="project" value="TreeGrafter"/>
</dbReference>
<dbReference type="KEGG" id="puo:RZN69_06575"/>
<reference evidence="3 4" key="1">
    <citation type="submission" date="2023-10" db="EMBL/GenBank/DDBJ databases">
        <title>Rubellicoccus peritrichatus gen. nov., sp. nov., isolated from an algae of coral reef tank.</title>
        <authorList>
            <person name="Luo J."/>
        </authorList>
    </citation>
    <scope>NUCLEOTIDE SEQUENCE [LARGE SCALE GENOMIC DNA]</scope>
    <source>
        <strain evidence="3 4">CR14</strain>
    </source>
</reference>
<dbReference type="EMBL" id="CP136920">
    <property type="protein sequence ID" value="WOO42750.1"/>
    <property type="molecule type" value="Genomic_DNA"/>
</dbReference>
<protein>
    <submittedName>
        <fullName evidence="3">Helix-hairpin-helix domain-containing protein</fullName>
    </submittedName>
</protein>
<dbReference type="SUPFAM" id="SSF81585">
    <property type="entry name" value="PsbU/PolX domain-like"/>
    <property type="match status" value="1"/>
</dbReference>
<evidence type="ECO:0000313" key="4">
    <source>
        <dbReference type="Proteomes" id="UP001304300"/>
    </source>
</evidence>
<feature type="domain" description="TNase-like" evidence="2">
    <location>
        <begin position="44"/>
        <end position="188"/>
    </location>
</feature>
<evidence type="ECO:0000256" key="1">
    <source>
        <dbReference type="SAM" id="MobiDB-lite"/>
    </source>
</evidence>
<dbReference type="InterPro" id="IPR016071">
    <property type="entry name" value="Staphylococal_nuclease_OB-fold"/>
</dbReference>
<dbReference type="InterPro" id="IPR035437">
    <property type="entry name" value="SNase_OB-fold_sf"/>
</dbReference>
<dbReference type="Proteomes" id="UP001304300">
    <property type="component" value="Chromosome"/>
</dbReference>
<dbReference type="SUPFAM" id="SSF50199">
    <property type="entry name" value="Staphylococcal nuclease"/>
    <property type="match status" value="1"/>
</dbReference>
<accession>A0AAQ3QXD4</accession>
<dbReference type="GO" id="GO:0015627">
    <property type="term" value="C:type II protein secretion system complex"/>
    <property type="evidence" value="ECO:0007669"/>
    <property type="project" value="TreeGrafter"/>
</dbReference>
<gene>
    <name evidence="3" type="ORF">RZN69_06575</name>
</gene>
<feature type="region of interest" description="Disordered" evidence="1">
    <location>
        <begin position="198"/>
        <end position="219"/>
    </location>
</feature>
<evidence type="ECO:0000313" key="3">
    <source>
        <dbReference type="EMBL" id="WOO42750.1"/>
    </source>
</evidence>
<dbReference type="Gene3D" id="2.40.50.90">
    <property type="match status" value="1"/>
</dbReference>
<sequence>MKSCHQILLLTLAALLGQAKGFEVRAGNWEVLDGCRLIDSFLNDGDSFLIEHDGEEFVVRLYFVDAPEVSMSYPERVRKQSEYFGISDEETLELGREAAEFTRDFLDGRFTVITSRQKGGGHGIRYLALVEKNGKGLAESLARSGLVRIYGYPTETRPPGGASAEKTKDSLRKYEKMAKRNQLGGWGDQTLADTKPSFFIDEPTKRPKAEEMSEKRDLSPSAFGATIGGGLDINKATADELQSISGIGPVLSARIIEGRPYDSIEALAAIKGISANSVEKFRPYLYAGALEPPEFTASYYLQQPELWRNRVVPLSIRVIEKQNWPAPDGFAVVIAHTENAGQDGGSVPVFLPEDRVDAAVVRFSESEQPLTADLLFYNYQGKDIFIVRR</sequence>
<organism evidence="3 4">
    <name type="scientific">Rubellicoccus peritrichatus</name>
    <dbReference type="NCBI Taxonomy" id="3080537"/>
    <lineage>
        <taxon>Bacteria</taxon>
        <taxon>Pseudomonadati</taxon>
        <taxon>Verrucomicrobiota</taxon>
        <taxon>Opitutia</taxon>
        <taxon>Puniceicoccales</taxon>
        <taxon>Cerasicoccaceae</taxon>
        <taxon>Rubellicoccus</taxon>
    </lineage>
</organism>
<evidence type="ECO:0000259" key="2">
    <source>
        <dbReference type="PROSITE" id="PS50830"/>
    </source>
</evidence>
<dbReference type="Pfam" id="PF00565">
    <property type="entry name" value="SNase"/>
    <property type="match status" value="1"/>
</dbReference>
<dbReference type="SMART" id="SM00318">
    <property type="entry name" value="SNc"/>
    <property type="match status" value="1"/>
</dbReference>
<keyword evidence="4" id="KW-1185">Reference proteome</keyword>
<dbReference type="Pfam" id="PF12836">
    <property type="entry name" value="HHH_3"/>
    <property type="match status" value="1"/>
</dbReference>
<feature type="compositionally biased region" description="Basic and acidic residues" evidence="1">
    <location>
        <begin position="202"/>
        <end position="218"/>
    </location>
</feature>
<dbReference type="AlphaFoldDB" id="A0AAQ3QXD4"/>